<dbReference type="InterPro" id="IPR000835">
    <property type="entry name" value="HTH_MarR-typ"/>
</dbReference>
<dbReference type="Gene3D" id="1.10.10.10">
    <property type="entry name" value="Winged helix-like DNA-binding domain superfamily/Winged helix DNA-binding domain"/>
    <property type="match status" value="1"/>
</dbReference>
<proteinExistence type="predicted"/>
<comment type="caution">
    <text evidence="2">The sequence shown here is derived from an EMBL/GenBank/DDBJ whole genome shotgun (WGS) entry which is preliminary data.</text>
</comment>
<dbReference type="SMART" id="SM00347">
    <property type="entry name" value="HTH_MARR"/>
    <property type="match status" value="1"/>
</dbReference>
<dbReference type="PANTHER" id="PTHR33164">
    <property type="entry name" value="TRANSCRIPTIONAL REGULATOR, MARR FAMILY"/>
    <property type="match status" value="1"/>
</dbReference>
<reference evidence="2 3" key="1">
    <citation type="submission" date="2018-08" db="EMBL/GenBank/DDBJ databases">
        <title>A genome reference for cultivated species of the human gut microbiota.</title>
        <authorList>
            <person name="Zou Y."/>
            <person name="Xue W."/>
            <person name="Luo G."/>
        </authorList>
    </citation>
    <scope>NUCLEOTIDE SEQUENCE [LARGE SCALE GENOMIC DNA]</scope>
    <source>
        <strain evidence="2 3">AF19-13AC</strain>
    </source>
</reference>
<feature type="domain" description="HTH marR-type" evidence="1">
    <location>
        <begin position="1"/>
        <end position="149"/>
    </location>
</feature>
<dbReference type="InterPro" id="IPR036388">
    <property type="entry name" value="WH-like_DNA-bd_sf"/>
</dbReference>
<dbReference type="GO" id="GO:0003700">
    <property type="term" value="F:DNA-binding transcription factor activity"/>
    <property type="evidence" value="ECO:0007669"/>
    <property type="project" value="InterPro"/>
</dbReference>
<dbReference type="PANTHER" id="PTHR33164:SF43">
    <property type="entry name" value="HTH-TYPE TRANSCRIPTIONAL REPRESSOR YETL"/>
    <property type="match status" value="1"/>
</dbReference>
<dbReference type="InterPro" id="IPR036390">
    <property type="entry name" value="WH_DNA-bd_sf"/>
</dbReference>
<protein>
    <submittedName>
        <fullName evidence="2">MarR family transcriptional regulator</fullName>
    </submittedName>
</protein>
<evidence type="ECO:0000259" key="1">
    <source>
        <dbReference type="PROSITE" id="PS50995"/>
    </source>
</evidence>
<dbReference type="EMBL" id="QTJW01000002">
    <property type="protein sequence ID" value="RGD72035.1"/>
    <property type="molecule type" value="Genomic_DNA"/>
</dbReference>
<sequence length="176" mass="20012">MQISDLIRRFKGTRERQEKAVFSTLCIAENRLQTIFDRSSSGITLKQFMLLTMVRQSEERLTFTQLGDLLGCSRQNIKKLAAVLEQKGFVTIIQNENDKRASFLLPTERLGEYFEQTAALHGQKLACLFQGYTDQEMEQLFTLLMKLYDGIDGLEAAEEAMTGTVTVTGKRGIQEE</sequence>
<dbReference type="Proteomes" id="UP000261023">
    <property type="component" value="Unassembled WGS sequence"/>
</dbReference>
<dbReference type="PROSITE" id="PS50995">
    <property type="entry name" value="HTH_MARR_2"/>
    <property type="match status" value="1"/>
</dbReference>
<name>A0A3E3DS97_9FIRM</name>
<dbReference type="RefSeq" id="WP_002600975.1">
    <property type="nucleotide sequence ID" value="NZ_CACRUH010000109.1"/>
</dbReference>
<dbReference type="PRINTS" id="PR00598">
    <property type="entry name" value="HTHMARR"/>
</dbReference>
<dbReference type="SUPFAM" id="SSF46785">
    <property type="entry name" value="Winged helix' DNA-binding domain"/>
    <property type="match status" value="1"/>
</dbReference>
<accession>A0A3E3DS97</accession>
<evidence type="ECO:0000313" key="3">
    <source>
        <dbReference type="Proteomes" id="UP000261023"/>
    </source>
</evidence>
<organism evidence="2 3">
    <name type="scientific">Hungatella hathewayi</name>
    <dbReference type="NCBI Taxonomy" id="154046"/>
    <lineage>
        <taxon>Bacteria</taxon>
        <taxon>Bacillati</taxon>
        <taxon>Bacillota</taxon>
        <taxon>Clostridia</taxon>
        <taxon>Lachnospirales</taxon>
        <taxon>Lachnospiraceae</taxon>
        <taxon>Hungatella</taxon>
    </lineage>
</organism>
<dbReference type="GO" id="GO:0006950">
    <property type="term" value="P:response to stress"/>
    <property type="evidence" value="ECO:0007669"/>
    <property type="project" value="TreeGrafter"/>
</dbReference>
<dbReference type="OrthoDB" id="1755545at2"/>
<evidence type="ECO:0000313" key="2">
    <source>
        <dbReference type="EMBL" id="RGD72035.1"/>
    </source>
</evidence>
<gene>
    <name evidence="2" type="ORF">DWX31_03065</name>
</gene>
<dbReference type="AlphaFoldDB" id="A0A3E3DS97"/>
<dbReference type="Pfam" id="PF12802">
    <property type="entry name" value="MarR_2"/>
    <property type="match status" value="1"/>
</dbReference>
<dbReference type="InterPro" id="IPR039422">
    <property type="entry name" value="MarR/SlyA-like"/>
</dbReference>